<keyword evidence="5" id="KW-0007">Acetylation</keyword>
<dbReference type="RefSeq" id="XP_020118007.1">
    <property type="nucleotide sequence ID" value="XM_020269118.1"/>
</dbReference>
<evidence type="ECO:0000256" key="3">
    <source>
        <dbReference type="ARBA" id="ARBA00005254"/>
    </source>
</evidence>
<evidence type="ECO:0000256" key="2">
    <source>
        <dbReference type="ARBA" id="ARBA00005005"/>
    </source>
</evidence>
<proteinExistence type="inferred from homology"/>
<protein>
    <recommendedName>
        <fullName evidence="11">Delta(3,5)-Delta(2,4)-dienoyl-CoA isomerase, mitochondrial</fullName>
    </recommendedName>
</protein>
<evidence type="ECO:0008006" key="11">
    <source>
        <dbReference type="Google" id="ProtNLM"/>
    </source>
</evidence>
<dbReference type="InterPro" id="IPR029045">
    <property type="entry name" value="ClpP/crotonase-like_dom_sf"/>
</dbReference>
<dbReference type="OrthoDB" id="14970at2759"/>
<dbReference type="GO" id="GO:0051750">
    <property type="term" value="F:delta(3,5)-delta(2,4)-dienoyl-CoA isomerase activity"/>
    <property type="evidence" value="ECO:0007669"/>
    <property type="project" value="TreeGrafter"/>
</dbReference>
<dbReference type="GO" id="GO:0005777">
    <property type="term" value="C:peroxisome"/>
    <property type="evidence" value="ECO:0007669"/>
    <property type="project" value="UniProtKB-SubCell"/>
</dbReference>
<dbReference type="InterPro" id="IPR045002">
    <property type="entry name" value="Ech1-like"/>
</dbReference>
<dbReference type="Pfam" id="PF00378">
    <property type="entry name" value="ECH_1"/>
    <property type="match status" value="1"/>
</dbReference>
<sequence length="278" mass="30339">MASYKYFNVTFPKEYVAHVETNRPDKLNSYFEPMWLELREVFDKLSESPDARAIVFSGAGDRAFCSGLDVKAAAEGAIIGPKDKSFDAARIATQIRRYVLGFQDCISSLERCEKPVIAAVHGIAYGLAIDLCTATDIRVCAKDTAFSAKEVDIGIAADIGTLNRLPKVVGNLGWVKEVALSARVFGAEEALRVGFVNAVYDTKEQTVTKAVELASLIATKSPVAVQGTKNILNFSRDHPVKDSLHYTAVWNSAALQTKDISAALLSGMEKRVPRFDKL</sequence>
<dbReference type="Gene3D" id="1.10.12.10">
    <property type="entry name" value="Lyase 2-enoyl-coa Hydratase, Chain A, domain 2"/>
    <property type="match status" value="1"/>
</dbReference>
<dbReference type="FunFam" id="3.90.226.10:FF:000024">
    <property type="entry name" value="Delta3,5-delta2,4-dienoyl-CoA isomerase"/>
    <property type="match status" value="1"/>
</dbReference>
<evidence type="ECO:0000256" key="8">
    <source>
        <dbReference type="ARBA" id="ARBA00023235"/>
    </source>
</evidence>
<evidence type="ECO:0000313" key="10">
    <source>
        <dbReference type="Proteomes" id="UP000214365"/>
    </source>
</evidence>
<keyword evidence="8" id="KW-0413">Isomerase</keyword>
<dbReference type="CDD" id="cd06558">
    <property type="entry name" value="crotonase-like"/>
    <property type="match status" value="1"/>
</dbReference>
<accession>A0A225ASF0</accession>
<dbReference type="UniPathway" id="UPA00659"/>
<gene>
    <name evidence="9" type="ORF">UA08_06801</name>
</gene>
<dbReference type="InterPro" id="IPR014748">
    <property type="entry name" value="Enoyl-CoA_hydra_C"/>
</dbReference>
<dbReference type="InterPro" id="IPR001753">
    <property type="entry name" value="Enoyl-CoA_hydra/iso"/>
</dbReference>
<reference evidence="9 10" key="1">
    <citation type="submission" date="2015-06" db="EMBL/GenBank/DDBJ databases">
        <title>Talaromyces atroroseus IBT 11181 draft genome.</title>
        <authorList>
            <person name="Rasmussen K.B."/>
            <person name="Rasmussen S."/>
            <person name="Petersen B."/>
            <person name="Sicheritz-Ponten T."/>
            <person name="Mortensen U.H."/>
            <person name="Thrane U."/>
        </authorList>
    </citation>
    <scope>NUCLEOTIDE SEQUENCE [LARGE SCALE GENOMIC DNA]</scope>
    <source>
        <strain evidence="9 10">IBT 11181</strain>
    </source>
</reference>
<keyword evidence="7" id="KW-0576">Peroxisome</keyword>
<comment type="similarity">
    <text evidence="3">Belongs to the enoyl-CoA hydratase/isomerase family.</text>
</comment>
<dbReference type="AlphaFoldDB" id="A0A225ASF0"/>
<dbReference type="PANTHER" id="PTHR43149:SF1">
    <property type="entry name" value="DELTA(3,5)-DELTA(2,4)-DIENOYL-COA ISOMERASE, MITOCHONDRIAL"/>
    <property type="match status" value="1"/>
</dbReference>
<evidence type="ECO:0000256" key="6">
    <source>
        <dbReference type="ARBA" id="ARBA00023098"/>
    </source>
</evidence>
<comment type="subcellular location">
    <subcellularLocation>
        <location evidence="1">Peroxisome</location>
    </subcellularLocation>
</comment>
<dbReference type="Proteomes" id="UP000214365">
    <property type="component" value="Unassembled WGS sequence"/>
</dbReference>
<evidence type="ECO:0000256" key="5">
    <source>
        <dbReference type="ARBA" id="ARBA00022990"/>
    </source>
</evidence>
<keyword evidence="10" id="KW-1185">Reference proteome</keyword>
<evidence type="ECO:0000256" key="4">
    <source>
        <dbReference type="ARBA" id="ARBA00022832"/>
    </source>
</evidence>
<organism evidence="9 10">
    <name type="scientific">Talaromyces atroroseus</name>
    <dbReference type="NCBI Taxonomy" id="1441469"/>
    <lineage>
        <taxon>Eukaryota</taxon>
        <taxon>Fungi</taxon>
        <taxon>Dikarya</taxon>
        <taxon>Ascomycota</taxon>
        <taxon>Pezizomycotina</taxon>
        <taxon>Eurotiomycetes</taxon>
        <taxon>Eurotiomycetidae</taxon>
        <taxon>Eurotiales</taxon>
        <taxon>Trichocomaceae</taxon>
        <taxon>Talaromyces</taxon>
        <taxon>Talaromyces sect. Trachyspermi</taxon>
    </lineage>
</organism>
<evidence type="ECO:0000313" key="9">
    <source>
        <dbReference type="EMBL" id="OKL57886.1"/>
    </source>
</evidence>
<dbReference type="PANTHER" id="PTHR43149">
    <property type="entry name" value="ENOYL-COA HYDRATASE"/>
    <property type="match status" value="1"/>
</dbReference>
<dbReference type="SUPFAM" id="SSF52096">
    <property type="entry name" value="ClpP/crotonase"/>
    <property type="match status" value="1"/>
</dbReference>
<dbReference type="EMBL" id="LFMY01000010">
    <property type="protein sequence ID" value="OKL57886.1"/>
    <property type="molecule type" value="Genomic_DNA"/>
</dbReference>
<dbReference type="FunFam" id="1.10.12.10:FF:000004">
    <property type="entry name" value="Delta3,5-delta2,4-dienoyl-CoA isomerase"/>
    <property type="match status" value="1"/>
</dbReference>
<dbReference type="STRING" id="1441469.A0A225ASF0"/>
<keyword evidence="4" id="KW-0276">Fatty acid metabolism</keyword>
<comment type="pathway">
    <text evidence="2">Lipid metabolism; fatty acid beta-oxidation.</text>
</comment>
<comment type="caution">
    <text evidence="9">The sequence shown here is derived from an EMBL/GenBank/DDBJ whole genome shotgun (WGS) entry which is preliminary data.</text>
</comment>
<dbReference type="GO" id="GO:0006635">
    <property type="term" value="P:fatty acid beta-oxidation"/>
    <property type="evidence" value="ECO:0007669"/>
    <property type="project" value="UniProtKB-UniPathway"/>
</dbReference>
<dbReference type="GeneID" id="31006556"/>
<dbReference type="Gene3D" id="3.90.226.10">
    <property type="entry name" value="2-enoyl-CoA Hydratase, Chain A, domain 1"/>
    <property type="match status" value="1"/>
</dbReference>
<dbReference type="GO" id="GO:0005739">
    <property type="term" value="C:mitochondrion"/>
    <property type="evidence" value="ECO:0007669"/>
    <property type="project" value="TreeGrafter"/>
</dbReference>
<keyword evidence="6" id="KW-0443">Lipid metabolism</keyword>
<name>A0A225ASF0_TALAT</name>
<evidence type="ECO:0000256" key="7">
    <source>
        <dbReference type="ARBA" id="ARBA00023140"/>
    </source>
</evidence>
<evidence type="ECO:0000256" key="1">
    <source>
        <dbReference type="ARBA" id="ARBA00004275"/>
    </source>
</evidence>